<dbReference type="EMBL" id="BJWL01000021">
    <property type="protein sequence ID" value="GFZ09696.1"/>
    <property type="molecule type" value="Genomic_DNA"/>
</dbReference>
<comment type="caution">
    <text evidence="1">The sequence shown here is derived from an EMBL/GenBank/DDBJ whole genome shotgun (WGS) entry which is preliminary data.</text>
</comment>
<keyword evidence="2" id="KW-1185">Reference proteome</keyword>
<protein>
    <submittedName>
        <fullName evidence="1">Uncharacterized protein</fullName>
    </submittedName>
</protein>
<dbReference type="OrthoDB" id="1932912at2759"/>
<reference evidence="1 2" key="1">
    <citation type="submission" date="2019-07" db="EMBL/GenBank/DDBJ databases">
        <title>De Novo Assembly of kiwifruit Actinidia rufa.</title>
        <authorList>
            <person name="Sugita-Konishi S."/>
            <person name="Sato K."/>
            <person name="Mori E."/>
            <person name="Abe Y."/>
            <person name="Kisaki G."/>
            <person name="Hamano K."/>
            <person name="Suezawa K."/>
            <person name="Otani M."/>
            <person name="Fukuda T."/>
            <person name="Manabe T."/>
            <person name="Gomi K."/>
            <person name="Tabuchi M."/>
            <person name="Akimitsu K."/>
            <person name="Kataoka I."/>
        </authorList>
    </citation>
    <scope>NUCLEOTIDE SEQUENCE [LARGE SCALE GENOMIC DNA]</scope>
    <source>
        <strain evidence="2">cv. Fuchu</strain>
    </source>
</reference>
<dbReference type="AlphaFoldDB" id="A0A7J0GFW4"/>
<name>A0A7J0GFW4_9ERIC</name>
<gene>
    <name evidence="1" type="ORF">Acr_21g0002950</name>
</gene>
<evidence type="ECO:0000313" key="2">
    <source>
        <dbReference type="Proteomes" id="UP000585474"/>
    </source>
</evidence>
<dbReference type="Proteomes" id="UP000585474">
    <property type="component" value="Unassembled WGS sequence"/>
</dbReference>
<proteinExistence type="predicted"/>
<sequence>MGRSSATPPATSRDCRLRSLTSNEGSSHSRDLDLALSSSALALTTLLLFGLTSIAKTQYKFLIDNPPDRKKVSEAEYEDLSVEDAQTRILLWNNMEPKISGRLVLLNTAKRVWNGTNEMYSGMDNLHRTYELHQTFFSLTLDYMSLKDYYARFRGMYEELDLAKTISTNISVMQMRVHARCSSLMWSASSFDSVRAQLLGTKELPSLSEVFSCL</sequence>
<evidence type="ECO:0000313" key="1">
    <source>
        <dbReference type="EMBL" id="GFZ09696.1"/>
    </source>
</evidence>
<organism evidence="1 2">
    <name type="scientific">Actinidia rufa</name>
    <dbReference type="NCBI Taxonomy" id="165716"/>
    <lineage>
        <taxon>Eukaryota</taxon>
        <taxon>Viridiplantae</taxon>
        <taxon>Streptophyta</taxon>
        <taxon>Embryophyta</taxon>
        <taxon>Tracheophyta</taxon>
        <taxon>Spermatophyta</taxon>
        <taxon>Magnoliopsida</taxon>
        <taxon>eudicotyledons</taxon>
        <taxon>Gunneridae</taxon>
        <taxon>Pentapetalae</taxon>
        <taxon>asterids</taxon>
        <taxon>Ericales</taxon>
        <taxon>Actinidiaceae</taxon>
        <taxon>Actinidia</taxon>
    </lineage>
</organism>
<accession>A0A7J0GFW4</accession>